<dbReference type="HOGENOM" id="CLU_045683_1_1_5"/>
<evidence type="ECO:0000313" key="3">
    <source>
        <dbReference type="EMBL" id="AJY44916.1"/>
    </source>
</evidence>
<accession>A0A0D5LL96</accession>
<dbReference type="Gene3D" id="3.40.190.10">
    <property type="entry name" value="Periplasmic binding protein-like II"/>
    <property type="match status" value="1"/>
</dbReference>
<dbReference type="Gene3D" id="3.40.190.150">
    <property type="entry name" value="Bordetella uptake gene, domain 1"/>
    <property type="match status" value="1"/>
</dbReference>
<dbReference type="PATRIC" id="fig|1486262.3.peg.650"/>
<keyword evidence="2" id="KW-0732">Signal</keyword>
<dbReference type="STRING" id="1486262.TM49_03190"/>
<dbReference type="RefSeq" id="WP_045679507.1">
    <property type="nucleotide sequence ID" value="NZ_CP010803.1"/>
</dbReference>
<keyword evidence="4" id="KW-1185">Reference proteome</keyword>
<dbReference type="InterPro" id="IPR042100">
    <property type="entry name" value="Bug_dom1"/>
</dbReference>
<dbReference type="PIRSF" id="PIRSF017082">
    <property type="entry name" value="YflP"/>
    <property type="match status" value="1"/>
</dbReference>
<evidence type="ECO:0000313" key="4">
    <source>
        <dbReference type="Proteomes" id="UP000032611"/>
    </source>
</evidence>
<protein>
    <recommendedName>
        <fullName evidence="5">Tripartite tricarboxylate transporter substrate binding protein</fullName>
    </recommendedName>
</protein>
<dbReference type="AlphaFoldDB" id="A0A0D5LL96"/>
<comment type="similarity">
    <text evidence="1">Belongs to the UPF0065 (bug) family.</text>
</comment>
<evidence type="ECO:0000256" key="2">
    <source>
        <dbReference type="SAM" id="SignalP"/>
    </source>
</evidence>
<reference evidence="3 4" key="1">
    <citation type="journal article" date="2015" name="Genome Announc.">
        <title>Complete genome sequence of Martelella endophytica YC6887, which has antifungal activity associated with a halophyte.</title>
        <authorList>
            <person name="Khan A."/>
            <person name="Khan H."/>
            <person name="Chung E.J."/>
            <person name="Hossain M.T."/>
            <person name="Chung Y.R."/>
        </authorList>
    </citation>
    <scope>NUCLEOTIDE SEQUENCE [LARGE SCALE GENOMIC DNA]</scope>
    <source>
        <strain evidence="3">YC6887</strain>
    </source>
</reference>
<dbReference type="InterPro" id="IPR005064">
    <property type="entry name" value="BUG"/>
</dbReference>
<dbReference type="SUPFAM" id="SSF53850">
    <property type="entry name" value="Periplasmic binding protein-like II"/>
    <property type="match status" value="1"/>
</dbReference>
<dbReference type="CDD" id="cd07012">
    <property type="entry name" value="PBP2_Bug_TTT"/>
    <property type="match status" value="1"/>
</dbReference>
<feature type="chain" id="PRO_5002294984" description="Tripartite tricarboxylate transporter substrate binding protein" evidence="2">
    <location>
        <begin position="27"/>
        <end position="319"/>
    </location>
</feature>
<dbReference type="PANTHER" id="PTHR42928:SF5">
    <property type="entry name" value="BLR1237 PROTEIN"/>
    <property type="match status" value="1"/>
</dbReference>
<evidence type="ECO:0008006" key="5">
    <source>
        <dbReference type="Google" id="ProtNLM"/>
    </source>
</evidence>
<dbReference type="KEGG" id="mey:TM49_03190"/>
<name>A0A0D5LL96_MAREN</name>
<sequence>MNFSISKRIGLLAFAAFAMAPAAAWAEYPEKPVQIIVPYGAGDAIDGTARVIAKLLQEHFKSPFIVRNVAGAGGGVGTAEAAKAPADGYTLLVASTGALTARPIMADAGYETDDFVPLAELVETPIAVAVAADSPLTSISDLVTAAKDGEVTFSTPGPGSSQHVSMSDFVDQQGIELTHISGDGGKGAVTKALSGEVDFSFVGAPVYKSLAQAGQLKVIGVAADEELDYLPGAETFKEQGFDFTSSVWFGLVVKKGTPNDVIASLDGALKEIAASDELAELYEKFSYNDAFKDSAGFAEVIDASVAQNKKVLGELGLAK</sequence>
<feature type="signal peptide" evidence="2">
    <location>
        <begin position="1"/>
        <end position="26"/>
    </location>
</feature>
<proteinExistence type="inferred from homology"/>
<gene>
    <name evidence="3" type="ORF">TM49_03190</name>
</gene>
<organism evidence="3 4">
    <name type="scientific">Martelella endophytica</name>
    <dbReference type="NCBI Taxonomy" id="1486262"/>
    <lineage>
        <taxon>Bacteria</taxon>
        <taxon>Pseudomonadati</taxon>
        <taxon>Pseudomonadota</taxon>
        <taxon>Alphaproteobacteria</taxon>
        <taxon>Hyphomicrobiales</taxon>
        <taxon>Aurantimonadaceae</taxon>
        <taxon>Martelella</taxon>
    </lineage>
</organism>
<dbReference type="Proteomes" id="UP000032611">
    <property type="component" value="Chromosome"/>
</dbReference>
<dbReference type="OrthoDB" id="7250490at2"/>
<dbReference type="EMBL" id="CP010803">
    <property type="protein sequence ID" value="AJY44916.1"/>
    <property type="molecule type" value="Genomic_DNA"/>
</dbReference>
<evidence type="ECO:0000256" key="1">
    <source>
        <dbReference type="ARBA" id="ARBA00006987"/>
    </source>
</evidence>
<dbReference type="PANTHER" id="PTHR42928">
    <property type="entry name" value="TRICARBOXYLATE-BINDING PROTEIN"/>
    <property type="match status" value="1"/>
</dbReference>
<dbReference type="Pfam" id="PF03401">
    <property type="entry name" value="TctC"/>
    <property type="match status" value="1"/>
</dbReference>